<dbReference type="RefSeq" id="WP_085818418.1">
    <property type="nucleotide sequence ID" value="NZ_FWFU01000003.1"/>
</dbReference>
<organism evidence="2 3">
    <name type="scientific">Roseovarius halotolerans</name>
    <dbReference type="NCBI Taxonomy" id="505353"/>
    <lineage>
        <taxon>Bacteria</taxon>
        <taxon>Pseudomonadati</taxon>
        <taxon>Pseudomonadota</taxon>
        <taxon>Alphaproteobacteria</taxon>
        <taxon>Rhodobacterales</taxon>
        <taxon>Roseobacteraceae</taxon>
        <taxon>Roseovarius</taxon>
    </lineage>
</organism>
<evidence type="ECO:0000313" key="2">
    <source>
        <dbReference type="EMBL" id="SLN52586.1"/>
    </source>
</evidence>
<evidence type="ECO:0000259" key="1">
    <source>
        <dbReference type="Pfam" id="PF20056"/>
    </source>
</evidence>
<name>A0A1X6ZJ62_9RHOB</name>
<gene>
    <name evidence="2" type="ORF">ROH8110_02920</name>
</gene>
<dbReference type="Proteomes" id="UP000193207">
    <property type="component" value="Unassembled WGS sequence"/>
</dbReference>
<feature type="domain" description="DUF6455" evidence="1">
    <location>
        <begin position="1"/>
        <end position="84"/>
    </location>
</feature>
<sequence length="88" mass="9543">MPETATFRRHAVLVDRMANAIGIDLEEKVMEGQLDFNGVSDAVLNCTGCCCTGACEIWLEAFAGGADAPPPICRNRELFERLKAGKRA</sequence>
<proteinExistence type="predicted"/>
<keyword evidence="3" id="KW-1185">Reference proteome</keyword>
<reference evidence="2 3" key="1">
    <citation type="submission" date="2017-03" db="EMBL/GenBank/DDBJ databases">
        <authorList>
            <person name="Afonso C.L."/>
            <person name="Miller P.J."/>
            <person name="Scott M.A."/>
            <person name="Spackman E."/>
            <person name="Goraichik I."/>
            <person name="Dimitrov K.M."/>
            <person name="Suarez D.L."/>
            <person name="Swayne D.E."/>
        </authorList>
    </citation>
    <scope>NUCLEOTIDE SEQUENCE [LARGE SCALE GENOMIC DNA]</scope>
    <source>
        <strain evidence="2 3">CECT 8110</strain>
    </source>
</reference>
<protein>
    <recommendedName>
        <fullName evidence="1">DUF6455 domain-containing protein</fullName>
    </recommendedName>
</protein>
<dbReference type="OrthoDB" id="7961152at2"/>
<evidence type="ECO:0000313" key="3">
    <source>
        <dbReference type="Proteomes" id="UP000193207"/>
    </source>
</evidence>
<dbReference type="InterPro" id="IPR045601">
    <property type="entry name" value="DUF6455"/>
</dbReference>
<accession>A0A1X6ZJ62</accession>
<dbReference type="EMBL" id="FWFU01000003">
    <property type="protein sequence ID" value="SLN52586.1"/>
    <property type="molecule type" value="Genomic_DNA"/>
</dbReference>
<dbReference type="Pfam" id="PF20056">
    <property type="entry name" value="DUF6455"/>
    <property type="match status" value="1"/>
</dbReference>
<dbReference type="AlphaFoldDB" id="A0A1X6ZJ62"/>